<organism evidence="1 2">
    <name type="scientific">Prochlorococcus marinus (strain MIT 9515)</name>
    <dbReference type="NCBI Taxonomy" id="167542"/>
    <lineage>
        <taxon>Bacteria</taxon>
        <taxon>Bacillati</taxon>
        <taxon>Cyanobacteriota</taxon>
        <taxon>Cyanophyceae</taxon>
        <taxon>Synechococcales</taxon>
        <taxon>Prochlorococcaceae</taxon>
        <taxon>Prochlorococcus</taxon>
    </lineage>
</organism>
<dbReference type="EMBL" id="CP000552">
    <property type="protein sequence ID" value="ABM72515.1"/>
    <property type="molecule type" value="Genomic_DNA"/>
</dbReference>
<dbReference type="Proteomes" id="UP000001589">
    <property type="component" value="Chromosome"/>
</dbReference>
<dbReference type="HOGENOM" id="CLU_3102528_0_0_3"/>
<dbReference type="STRING" id="167542.P9515_13081"/>
<evidence type="ECO:0000313" key="2">
    <source>
        <dbReference type="Proteomes" id="UP000001589"/>
    </source>
</evidence>
<evidence type="ECO:0000313" key="1">
    <source>
        <dbReference type="EMBL" id="ABM72515.1"/>
    </source>
</evidence>
<name>A2BXK4_PROM5</name>
<dbReference type="AlphaFoldDB" id="A2BXK4"/>
<dbReference type="KEGG" id="pmc:P9515_13081"/>
<protein>
    <submittedName>
        <fullName evidence="1">Uncharacterized protein</fullName>
    </submittedName>
</protein>
<gene>
    <name evidence="1" type="ordered locus">P9515_13081</name>
</gene>
<reference evidence="1 2" key="1">
    <citation type="journal article" date="2007" name="PLoS Genet.">
        <title>Patterns and implications of gene gain and loss in the evolution of Prochlorococcus.</title>
        <authorList>
            <person name="Kettler G.C."/>
            <person name="Martiny A.C."/>
            <person name="Huang K."/>
            <person name="Zucker J."/>
            <person name="Coleman M.L."/>
            <person name="Rodrigue S."/>
            <person name="Chen F."/>
            <person name="Lapidus A."/>
            <person name="Ferriera S."/>
            <person name="Johnson J."/>
            <person name="Steglich C."/>
            <person name="Church G.M."/>
            <person name="Richardson P."/>
            <person name="Chisholm S.W."/>
        </authorList>
    </citation>
    <scope>NUCLEOTIDE SEQUENCE [LARGE SCALE GENOMIC DNA]</scope>
    <source>
        <strain evidence="1 2">MIT 9515</strain>
    </source>
</reference>
<proteinExistence type="predicted"/>
<accession>A2BXK4</accession>
<sequence length="51" mass="6281">MLIISIDKQVNMNSRNYKQSKKELKSWAEFILEEIKDRPEDYEDIDREEDF</sequence>